<proteinExistence type="predicted"/>
<dbReference type="PANTHER" id="PTHR24126:SF14">
    <property type="entry name" value="ANK_REP_REGION DOMAIN-CONTAINING PROTEIN"/>
    <property type="match status" value="1"/>
</dbReference>
<reference evidence="6" key="4">
    <citation type="submission" date="2015-04" db="EMBL/GenBank/DDBJ databases">
        <title>Maintaining two mating types: Structure of the mating type locus and its role in heterokaryosis in Podospora anserina.</title>
        <authorList>
            <person name="Grognet P."/>
            <person name="Bidard F."/>
            <person name="Kuchly C."/>
            <person name="Chan Ho Tong L."/>
            <person name="Coppin E."/>
            <person name="Ait Benkhali J."/>
            <person name="Couloux A."/>
            <person name="Wincker P."/>
            <person name="Debuchy R."/>
            <person name="Silar P."/>
        </authorList>
    </citation>
    <scope>NUCLEOTIDE SEQUENCE</scope>
</reference>
<dbReference type="InterPro" id="IPR036770">
    <property type="entry name" value="Ankyrin_rpt-contain_sf"/>
</dbReference>
<evidence type="ECO:0000256" key="3">
    <source>
        <dbReference type="PROSITE-ProRule" id="PRU00023"/>
    </source>
</evidence>
<sequence>MATFMSLPNETFVQDLQRDARFRNPRRCPQHSAPSPVPPAASPSSLKGPCCGDTPVLCSYQPIERLLKGGVPHEWTFNNGRRAFALHLAPRNLRWDAIVGLLEAGADVNAADDQGQTALMSTNPKKSFVYDNLQAFVAFGVEVNAQDHSGKTALHHFFRAFAEWPDRQWTTEYAKEVLEFLLEEGADPLIRDNNDVTAFETAVKCKHVWAINMMSLMCKLDPNTSFGGLDKGQRLFLAAGCSHQYKALYRYDEGEHPWDADHNELMSLMGAHDMRMDMDLLDSDDDFPTGLWDAQNRFKATQAVSEAVIDTLLNMDLSHHFTSFMPFFLWCLPPAYRWHVRSSRQLIKLTVARVLCHRGGLSVSQLGSDQIKSLFKLLRRRREWDMVCHLLDSVPDREIDNIGGDGETLLFAILAHGEMTGWT</sequence>
<dbReference type="Gene3D" id="1.25.40.20">
    <property type="entry name" value="Ankyrin repeat-containing domain"/>
    <property type="match status" value="2"/>
</dbReference>
<dbReference type="PROSITE" id="PS50088">
    <property type="entry name" value="ANK_REPEAT"/>
    <property type="match status" value="1"/>
</dbReference>
<evidence type="ECO:0000256" key="2">
    <source>
        <dbReference type="ARBA" id="ARBA00023043"/>
    </source>
</evidence>
<evidence type="ECO:0000313" key="7">
    <source>
        <dbReference type="Proteomes" id="UP000001197"/>
    </source>
</evidence>
<feature type="region of interest" description="Disordered" evidence="4">
    <location>
        <begin position="25"/>
        <end position="46"/>
    </location>
</feature>
<dbReference type="EMBL" id="FO904940">
    <property type="protein sequence ID" value="CDP28880.1"/>
    <property type="molecule type" value="Genomic_DNA"/>
</dbReference>
<evidence type="ECO:0000256" key="4">
    <source>
        <dbReference type="SAM" id="MobiDB-lite"/>
    </source>
</evidence>
<keyword evidence="7" id="KW-1185">Reference proteome</keyword>
<dbReference type="Proteomes" id="UP000001197">
    <property type="component" value="Chromosome 5"/>
</dbReference>
<dbReference type="RefSeq" id="XP_001904027.1">
    <property type="nucleotide sequence ID" value="XM_001903992.1"/>
</dbReference>
<gene>
    <name evidence="5" type="ORF">PODANS_5_2915</name>
</gene>
<evidence type="ECO:0000313" key="5">
    <source>
        <dbReference type="EMBL" id="CAP61804.1"/>
    </source>
</evidence>
<reference evidence="5 7" key="1">
    <citation type="journal article" date="2008" name="Genome Biol.">
        <title>The genome sequence of the model ascomycete fungus Podospora anserina.</title>
        <authorList>
            <person name="Espagne E."/>
            <person name="Lespinet O."/>
            <person name="Malagnac F."/>
            <person name="Da Silva C."/>
            <person name="Jaillon O."/>
            <person name="Porcel B.M."/>
            <person name="Couloux A."/>
            <person name="Aury J.-M."/>
            <person name="Segurens B."/>
            <person name="Poulain J."/>
            <person name="Anthouard V."/>
            <person name="Grossetete S."/>
            <person name="Khalili H."/>
            <person name="Coppin E."/>
            <person name="Dequard-Chablat M."/>
            <person name="Picard M."/>
            <person name="Contamine V."/>
            <person name="Arnaise S."/>
            <person name="Bourdais A."/>
            <person name="Berteaux-Lecellier V."/>
            <person name="Gautheret D."/>
            <person name="de Vries R.P."/>
            <person name="Battaglia E."/>
            <person name="Coutinho P.M."/>
            <person name="Danchin E.G.J."/>
            <person name="Henrissat B."/>
            <person name="El Khoury R."/>
            <person name="Sainsard-Chanet A."/>
            <person name="Boivin A."/>
            <person name="Pinan-Lucarre B."/>
            <person name="Sellem C.H."/>
            <person name="Debuchy R."/>
            <person name="Wincker P."/>
            <person name="Weissenbach J."/>
            <person name="Silar P."/>
        </authorList>
    </citation>
    <scope>NUCLEOTIDE SEQUENCE [LARGE SCALE GENOMIC DNA]</scope>
    <source>
        <strain evidence="7">S / ATCC MYA-4624 / DSM 980 / FGSC 10383</strain>
        <strain evidence="5">S mat+</strain>
    </source>
</reference>
<reference evidence="5" key="2">
    <citation type="submission" date="2008-07" db="EMBL/GenBank/DDBJ databases">
        <authorList>
            <person name="Genoscope - CEA"/>
        </authorList>
    </citation>
    <scope>NUCLEOTIDE SEQUENCE</scope>
    <source>
        <strain evidence="5">S mat+</strain>
    </source>
</reference>
<dbReference type="PANTHER" id="PTHR24126">
    <property type="entry name" value="ANKYRIN REPEAT, PH AND SEC7 DOMAIN CONTAINING PROTEIN SECG-RELATED"/>
    <property type="match status" value="1"/>
</dbReference>
<organism evidence="5">
    <name type="scientific">Podospora anserina (strain S / ATCC MYA-4624 / DSM 980 / FGSC 10383)</name>
    <name type="common">Pleurage anserina</name>
    <dbReference type="NCBI Taxonomy" id="515849"/>
    <lineage>
        <taxon>Eukaryota</taxon>
        <taxon>Fungi</taxon>
        <taxon>Dikarya</taxon>
        <taxon>Ascomycota</taxon>
        <taxon>Pezizomycotina</taxon>
        <taxon>Sordariomycetes</taxon>
        <taxon>Sordariomycetidae</taxon>
        <taxon>Sordariales</taxon>
        <taxon>Podosporaceae</taxon>
        <taxon>Podospora</taxon>
        <taxon>Podospora anserina</taxon>
    </lineage>
</organism>
<dbReference type="AlphaFoldDB" id="B2AED8"/>
<evidence type="ECO:0000256" key="1">
    <source>
        <dbReference type="ARBA" id="ARBA00022737"/>
    </source>
</evidence>
<dbReference type="HOGENOM" id="CLU_649114_0_0_1"/>
<keyword evidence="1" id="KW-0677">Repeat</keyword>
<dbReference type="EMBL" id="CU633457">
    <property type="protein sequence ID" value="CAP61804.1"/>
    <property type="molecule type" value="Genomic_DNA"/>
</dbReference>
<dbReference type="GeneID" id="6188452"/>
<dbReference type="VEuPathDB" id="FungiDB:PODANS_5_2915"/>
<evidence type="ECO:0000313" key="6">
    <source>
        <dbReference type="EMBL" id="CDP28880.1"/>
    </source>
</evidence>
<reference evidence="7" key="3">
    <citation type="journal article" date="2014" name="Genetics">
        <title>Maintaining two mating types: Structure of the mating type locus and its role in heterokaryosis in Podospora anserina.</title>
        <authorList>
            <person name="Grognet P."/>
            <person name="Bidard F."/>
            <person name="Kuchly C."/>
            <person name="Tong L.C.H."/>
            <person name="Coppin E."/>
            <person name="Benkhali J.A."/>
            <person name="Couloux A."/>
            <person name="Wincker P."/>
            <person name="Debuchy R."/>
            <person name="Silar P."/>
        </authorList>
    </citation>
    <scope>GENOME REANNOTATION</scope>
    <source>
        <strain evidence="7">S / ATCC MYA-4624 / DSM 980 / FGSC 10383</strain>
    </source>
</reference>
<dbReference type="KEGG" id="pan:PODANSg1044"/>
<dbReference type="SUPFAM" id="SSF48403">
    <property type="entry name" value="Ankyrin repeat"/>
    <property type="match status" value="1"/>
</dbReference>
<name>B2AED8_PODAN</name>
<keyword evidence="2 3" id="KW-0040">ANK repeat</keyword>
<feature type="repeat" description="ANK" evidence="3">
    <location>
        <begin position="81"/>
        <end position="113"/>
    </location>
</feature>
<accession>B2AED8</accession>
<dbReference type="OrthoDB" id="5221014at2759"/>
<dbReference type="InterPro" id="IPR002110">
    <property type="entry name" value="Ankyrin_rpt"/>
</dbReference>
<protein>
    <submittedName>
        <fullName evidence="5">Podospora anserina S mat+ genomic DNA chromosome 5, supercontig 1</fullName>
    </submittedName>
</protein>